<comment type="caution">
    <text evidence="1">The sequence shown here is derived from an EMBL/GenBank/DDBJ whole genome shotgun (WGS) entry which is preliminary data.</text>
</comment>
<dbReference type="RefSeq" id="WP_369607486.1">
    <property type="nucleotide sequence ID" value="NZ_BAAFHN010000029.1"/>
</dbReference>
<proteinExistence type="predicted"/>
<evidence type="ECO:0000313" key="1">
    <source>
        <dbReference type="EMBL" id="GAB0173264.1"/>
    </source>
</evidence>
<dbReference type="Proteomes" id="UP001562457">
    <property type="component" value="Unassembled WGS sequence"/>
</dbReference>
<sequence>MSMSYKIFTLIAGKFISNSAIPCIGFYADHFFTNSRILYRICNNKDYNSFVKPCSYKALGLSVISCLFLSLSTSIEAKNTDKLPESTKEQNTKANGLIGIPEDNRKIKIFKQDLYMLPYFHVQVGMGATNTEKIAQKHNMITESVIPTFMVGIGFQQQYYMLGVNLGYKLQLSYEVGVKSLGENTTAFRSGGVFFQIHAGYKYILPHINVGYEMLSVGVDFLPSANEQAIYADKGMVYGYGVTFLLNRYHALELGVRHSKIYGNKARFLFNYEFRF</sequence>
<name>A0ABQ0D4I7_9HELI</name>
<dbReference type="EMBL" id="BAAFHN010000029">
    <property type="protein sequence ID" value="GAB0173264.1"/>
    <property type="molecule type" value="Genomic_DNA"/>
</dbReference>
<keyword evidence="2" id="KW-1185">Reference proteome</keyword>
<gene>
    <name evidence="1" type="ORF">NHP164001_12820</name>
</gene>
<protein>
    <recommendedName>
        <fullName evidence="3">Outer membrane beta-barrel protein</fullName>
    </recommendedName>
</protein>
<accession>A0ABQ0D4I7</accession>
<evidence type="ECO:0000313" key="2">
    <source>
        <dbReference type="Proteomes" id="UP001562457"/>
    </source>
</evidence>
<reference evidence="1 2" key="1">
    <citation type="submission" date="2024-06" db="EMBL/GenBank/DDBJ databases">
        <title>Draft genome sequence of Helicobacter trogontum NHP16-4001.</title>
        <authorList>
            <person name="Rimbara E."/>
            <person name="Suzuki M."/>
        </authorList>
    </citation>
    <scope>NUCLEOTIDE SEQUENCE [LARGE SCALE GENOMIC DNA]</scope>
    <source>
        <strain evidence="1 2">NHP16-4001</strain>
    </source>
</reference>
<organism evidence="1 2">
    <name type="scientific">Helicobacter trogontum</name>
    <dbReference type="NCBI Taxonomy" id="50960"/>
    <lineage>
        <taxon>Bacteria</taxon>
        <taxon>Pseudomonadati</taxon>
        <taxon>Campylobacterota</taxon>
        <taxon>Epsilonproteobacteria</taxon>
        <taxon>Campylobacterales</taxon>
        <taxon>Helicobacteraceae</taxon>
        <taxon>Helicobacter</taxon>
    </lineage>
</organism>
<evidence type="ECO:0008006" key="3">
    <source>
        <dbReference type="Google" id="ProtNLM"/>
    </source>
</evidence>